<evidence type="ECO:0000313" key="14">
    <source>
        <dbReference type="Ensembl" id="ENSFHEP00000028969.1"/>
    </source>
</evidence>
<dbReference type="InterPro" id="IPR036236">
    <property type="entry name" value="Znf_C2H2_sf"/>
</dbReference>
<dbReference type="FunFam" id="3.30.160.60:FF:001480">
    <property type="entry name" value="Si:cabz01071911.3"/>
    <property type="match status" value="1"/>
</dbReference>
<keyword evidence="10" id="KW-0539">Nucleus</keyword>
<dbReference type="AlphaFoldDB" id="A0A3Q2QNT7"/>
<dbReference type="Gene3D" id="3.30.160.60">
    <property type="entry name" value="Classic Zinc Finger"/>
    <property type="match status" value="4"/>
</dbReference>
<feature type="domain" description="C2H2-type" evidence="13">
    <location>
        <begin position="204"/>
        <end position="231"/>
    </location>
</feature>
<evidence type="ECO:0000256" key="8">
    <source>
        <dbReference type="ARBA" id="ARBA00023125"/>
    </source>
</evidence>
<keyword evidence="9" id="KW-0804">Transcription</keyword>
<dbReference type="SUPFAM" id="SSF57667">
    <property type="entry name" value="beta-beta-alpha zinc fingers"/>
    <property type="match status" value="2"/>
</dbReference>
<evidence type="ECO:0000256" key="11">
    <source>
        <dbReference type="PROSITE-ProRule" id="PRU00042"/>
    </source>
</evidence>
<evidence type="ECO:0000259" key="13">
    <source>
        <dbReference type="PROSITE" id="PS50157"/>
    </source>
</evidence>
<feature type="compositionally biased region" description="Polar residues" evidence="12">
    <location>
        <begin position="155"/>
        <end position="164"/>
    </location>
</feature>
<evidence type="ECO:0000256" key="10">
    <source>
        <dbReference type="ARBA" id="ARBA00023242"/>
    </source>
</evidence>
<reference evidence="14" key="2">
    <citation type="submission" date="2025-09" db="UniProtKB">
        <authorList>
            <consortium name="Ensembl"/>
        </authorList>
    </citation>
    <scope>IDENTIFICATION</scope>
</reference>
<keyword evidence="15" id="KW-1185">Reference proteome</keyword>
<dbReference type="PROSITE" id="PS50157">
    <property type="entry name" value="ZINC_FINGER_C2H2_2"/>
    <property type="match status" value="4"/>
</dbReference>
<dbReference type="Pfam" id="PF12874">
    <property type="entry name" value="zf-met"/>
    <property type="match status" value="1"/>
</dbReference>
<dbReference type="GO" id="GO:0000981">
    <property type="term" value="F:DNA-binding transcription factor activity, RNA polymerase II-specific"/>
    <property type="evidence" value="ECO:0007669"/>
    <property type="project" value="TreeGrafter"/>
</dbReference>
<keyword evidence="3" id="KW-0479">Metal-binding</keyword>
<proteinExistence type="inferred from homology"/>
<evidence type="ECO:0000256" key="6">
    <source>
        <dbReference type="ARBA" id="ARBA00022833"/>
    </source>
</evidence>
<feature type="compositionally biased region" description="Basic and acidic residues" evidence="12">
    <location>
        <begin position="23"/>
        <end position="34"/>
    </location>
</feature>
<comment type="subcellular location">
    <subcellularLocation>
        <location evidence="1">Nucleus</location>
    </subcellularLocation>
</comment>
<evidence type="ECO:0000256" key="4">
    <source>
        <dbReference type="ARBA" id="ARBA00022737"/>
    </source>
</evidence>
<feature type="domain" description="C2H2-type" evidence="13">
    <location>
        <begin position="288"/>
        <end position="315"/>
    </location>
</feature>
<evidence type="ECO:0000256" key="9">
    <source>
        <dbReference type="ARBA" id="ARBA00023163"/>
    </source>
</evidence>
<accession>A0A3Q2QNT7</accession>
<feature type="domain" description="C2H2-type" evidence="13">
    <location>
        <begin position="260"/>
        <end position="287"/>
    </location>
</feature>
<dbReference type="PANTHER" id="PTHR14003">
    <property type="entry name" value="TRANSCRIPTIONAL REPRESSOR PROTEIN YY"/>
    <property type="match status" value="1"/>
</dbReference>
<name>A0A3Q2QNT7_FUNHE</name>
<dbReference type="GO" id="GO:0000978">
    <property type="term" value="F:RNA polymerase II cis-regulatory region sequence-specific DNA binding"/>
    <property type="evidence" value="ECO:0007669"/>
    <property type="project" value="TreeGrafter"/>
</dbReference>
<organism evidence="14 15">
    <name type="scientific">Fundulus heteroclitus</name>
    <name type="common">Killifish</name>
    <name type="synonym">Mummichog</name>
    <dbReference type="NCBI Taxonomy" id="8078"/>
    <lineage>
        <taxon>Eukaryota</taxon>
        <taxon>Metazoa</taxon>
        <taxon>Chordata</taxon>
        <taxon>Craniata</taxon>
        <taxon>Vertebrata</taxon>
        <taxon>Euteleostomi</taxon>
        <taxon>Actinopterygii</taxon>
        <taxon>Neopterygii</taxon>
        <taxon>Teleostei</taxon>
        <taxon>Neoteleostei</taxon>
        <taxon>Acanthomorphata</taxon>
        <taxon>Ovalentaria</taxon>
        <taxon>Atherinomorphae</taxon>
        <taxon>Cyprinodontiformes</taxon>
        <taxon>Fundulidae</taxon>
        <taxon>Fundulus</taxon>
    </lineage>
</organism>
<protein>
    <submittedName>
        <fullName evidence="14">Gastrula zinc finger protein XlCGF57.1-like</fullName>
    </submittedName>
</protein>
<dbReference type="Pfam" id="PF13912">
    <property type="entry name" value="zf-C2H2_6"/>
    <property type="match status" value="1"/>
</dbReference>
<feature type="region of interest" description="Disordered" evidence="12">
    <location>
        <begin position="22"/>
        <end position="75"/>
    </location>
</feature>
<keyword evidence="5 11" id="KW-0863">Zinc-finger</keyword>
<dbReference type="GO" id="GO:0008270">
    <property type="term" value="F:zinc ion binding"/>
    <property type="evidence" value="ECO:0007669"/>
    <property type="project" value="UniProtKB-KW"/>
</dbReference>
<evidence type="ECO:0000256" key="3">
    <source>
        <dbReference type="ARBA" id="ARBA00022723"/>
    </source>
</evidence>
<evidence type="ECO:0000256" key="1">
    <source>
        <dbReference type="ARBA" id="ARBA00004123"/>
    </source>
</evidence>
<feature type="compositionally biased region" description="Basic and acidic residues" evidence="12">
    <location>
        <begin position="142"/>
        <end position="151"/>
    </location>
</feature>
<feature type="region of interest" description="Disordered" evidence="12">
    <location>
        <begin position="97"/>
        <end position="164"/>
    </location>
</feature>
<feature type="compositionally biased region" description="Polar residues" evidence="12">
    <location>
        <begin position="106"/>
        <end position="126"/>
    </location>
</feature>
<dbReference type="PANTHER" id="PTHR14003:SF23">
    <property type="entry name" value="ZINC FINGER PROTEIN 143"/>
    <property type="match status" value="1"/>
</dbReference>
<feature type="domain" description="C2H2-type" evidence="13">
    <location>
        <begin position="232"/>
        <end position="259"/>
    </location>
</feature>
<evidence type="ECO:0000256" key="12">
    <source>
        <dbReference type="SAM" id="MobiDB-lite"/>
    </source>
</evidence>
<keyword evidence="6" id="KW-0862">Zinc</keyword>
<keyword evidence="7" id="KW-0805">Transcription regulation</keyword>
<evidence type="ECO:0000313" key="15">
    <source>
        <dbReference type="Proteomes" id="UP000265000"/>
    </source>
</evidence>
<keyword evidence="8" id="KW-0238">DNA-binding</keyword>
<dbReference type="InterPro" id="IPR013087">
    <property type="entry name" value="Znf_C2H2_type"/>
</dbReference>
<dbReference type="Pfam" id="PF00096">
    <property type="entry name" value="zf-C2H2"/>
    <property type="match status" value="2"/>
</dbReference>
<comment type="similarity">
    <text evidence="2">Belongs to the krueppel C2H2-type zinc-finger protein family.</text>
</comment>
<reference evidence="14" key="1">
    <citation type="submission" date="2025-08" db="UniProtKB">
        <authorList>
            <consortium name="Ensembl"/>
        </authorList>
    </citation>
    <scope>IDENTIFICATION</scope>
</reference>
<dbReference type="GeneTree" id="ENSGT01150000286959"/>
<dbReference type="GO" id="GO:0031519">
    <property type="term" value="C:PcG protein complex"/>
    <property type="evidence" value="ECO:0007669"/>
    <property type="project" value="TreeGrafter"/>
</dbReference>
<dbReference type="PROSITE" id="PS00028">
    <property type="entry name" value="ZINC_FINGER_C2H2_1"/>
    <property type="match status" value="4"/>
</dbReference>
<dbReference type="Proteomes" id="UP000265000">
    <property type="component" value="Unplaced"/>
</dbReference>
<dbReference type="SMART" id="SM00355">
    <property type="entry name" value="ZnF_C2H2"/>
    <property type="match status" value="4"/>
</dbReference>
<dbReference type="FunFam" id="3.30.160.60:FF:000446">
    <property type="entry name" value="Zinc finger protein"/>
    <property type="match status" value="1"/>
</dbReference>
<dbReference type="FunFam" id="3.30.160.60:FF:000912">
    <property type="entry name" value="Zinc finger protein 660"/>
    <property type="match status" value="1"/>
</dbReference>
<evidence type="ECO:0000256" key="2">
    <source>
        <dbReference type="ARBA" id="ARBA00006991"/>
    </source>
</evidence>
<evidence type="ECO:0000256" key="7">
    <source>
        <dbReference type="ARBA" id="ARBA00023015"/>
    </source>
</evidence>
<keyword evidence="4" id="KW-0677">Repeat</keyword>
<dbReference type="GO" id="GO:0000785">
    <property type="term" value="C:chromatin"/>
    <property type="evidence" value="ECO:0007669"/>
    <property type="project" value="TreeGrafter"/>
</dbReference>
<sequence>MWISQDGGQVTVKLIDDSLQLSEPHHIQAEDSRETSAPTSCPAKRTQPDGEGYGGTELNGNPDPAGDGAGRQEVRTKLGNYGELWISQEGADLTVRREGEAKPQLSEISHINSQDSSETGASTSSVAEKMETEPDEDCGGPKADRNPDSRDLLQPNASDCSENEISGELWSGVSGDDCDDIVSGSKNKDCNDGWRETKAGNKSIVCVVCRKMFKDRYYLKCHMRLHTGEKPFSCDVCGKTFRHSHILKLHLRIHTGEKPFTCDECGKTFTKLQNLKGHMTCHTGEKPFPCEECGKKFTQKGTLRNHMMIHKGEKPFQLLSSRFFSAVHLKHCVLLVKVNNEINQVQ</sequence>
<dbReference type="GO" id="GO:0005667">
    <property type="term" value="C:transcription regulator complex"/>
    <property type="evidence" value="ECO:0007669"/>
    <property type="project" value="TreeGrafter"/>
</dbReference>
<evidence type="ECO:0000256" key="5">
    <source>
        <dbReference type="ARBA" id="ARBA00022771"/>
    </source>
</evidence>
<dbReference type="Ensembl" id="ENSFHET00000019111.1">
    <property type="protein sequence ID" value="ENSFHEP00000028969.1"/>
    <property type="gene ID" value="ENSFHEG00000013445.1"/>
</dbReference>